<dbReference type="GO" id="GO:0004521">
    <property type="term" value="F:RNA endonuclease activity"/>
    <property type="evidence" value="ECO:0007669"/>
    <property type="project" value="InterPro"/>
</dbReference>
<comment type="caution">
    <text evidence="8">The sequence shown here is derived from an EMBL/GenBank/DDBJ whole genome shotgun (WGS) entry which is preliminary data.</text>
</comment>
<dbReference type="InterPro" id="IPR021127">
    <property type="entry name" value="CRISPR_associated_Cas2"/>
</dbReference>
<dbReference type="Gene3D" id="3.30.70.240">
    <property type="match status" value="1"/>
</dbReference>
<evidence type="ECO:0008006" key="9">
    <source>
        <dbReference type="Google" id="ProtNLM"/>
    </source>
</evidence>
<dbReference type="GO" id="GO:0046872">
    <property type="term" value="F:metal ion binding"/>
    <property type="evidence" value="ECO:0007669"/>
    <property type="project" value="UniProtKB-KW"/>
</dbReference>
<dbReference type="EMBL" id="BARU01021947">
    <property type="protein sequence ID" value="GAH51164.1"/>
    <property type="molecule type" value="Genomic_DNA"/>
</dbReference>
<evidence type="ECO:0000256" key="5">
    <source>
        <dbReference type="ARBA" id="ARBA00022801"/>
    </source>
</evidence>
<evidence type="ECO:0000313" key="8">
    <source>
        <dbReference type="EMBL" id="GAH51164.1"/>
    </source>
</evidence>
<reference evidence="8" key="1">
    <citation type="journal article" date="2014" name="Front. Microbiol.">
        <title>High frequency of phylogenetically diverse reductive dehalogenase-homologous genes in deep subseafloor sedimentary metagenomes.</title>
        <authorList>
            <person name="Kawai M."/>
            <person name="Futagami T."/>
            <person name="Toyoda A."/>
            <person name="Takaki Y."/>
            <person name="Nishi S."/>
            <person name="Hori S."/>
            <person name="Arai W."/>
            <person name="Tsubouchi T."/>
            <person name="Morono Y."/>
            <person name="Uchiyama I."/>
            <person name="Ito T."/>
            <person name="Fujiyama A."/>
            <person name="Inagaki F."/>
            <person name="Takami H."/>
        </authorList>
    </citation>
    <scope>NUCLEOTIDE SEQUENCE</scope>
    <source>
        <strain evidence="8">Expedition CK06-06</strain>
    </source>
</reference>
<dbReference type="AlphaFoldDB" id="X1HBD0"/>
<keyword evidence="3" id="KW-0479">Metal-binding</keyword>
<protein>
    <recommendedName>
        <fullName evidence="9">CRISPR-associated endonuclease Cas2</fullName>
    </recommendedName>
</protein>
<keyword evidence="5" id="KW-0378">Hydrolase</keyword>
<dbReference type="PANTHER" id="PTHR34405">
    <property type="entry name" value="CRISPR-ASSOCIATED ENDORIBONUCLEASE CAS2"/>
    <property type="match status" value="1"/>
</dbReference>
<evidence type="ECO:0000256" key="7">
    <source>
        <dbReference type="ARBA" id="ARBA00023118"/>
    </source>
</evidence>
<gene>
    <name evidence="8" type="ORF">S03H2_35839</name>
</gene>
<feature type="non-terminal residue" evidence="8">
    <location>
        <position position="68"/>
    </location>
</feature>
<comment type="cofactor">
    <cofactor evidence="1">
        <name>Mg(2+)</name>
        <dbReference type="ChEBI" id="CHEBI:18420"/>
    </cofactor>
</comment>
<sequence length="68" mass="8136">MRVIAKICENYLIRVQKSVFEGELSKSQLYALKKDLKKEINKEEDFVVVYFIRRTSIRKKTQLGRKVE</sequence>
<dbReference type="GO" id="GO:0051607">
    <property type="term" value="P:defense response to virus"/>
    <property type="evidence" value="ECO:0007669"/>
    <property type="project" value="UniProtKB-KW"/>
</dbReference>
<dbReference type="SUPFAM" id="SSF143430">
    <property type="entry name" value="TTP0101/SSO1404-like"/>
    <property type="match status" value="1"/>
</dbReference>
<dbReference type="GO" id="GO:0016787">
    <property type="term" value="F:hydrolase activity"/>
    <property type="evidence" value="ECO:0007669"/>
    <property type="project" value="UniProtKB-KW"/>
</dbReference>
<keyword evidence="6" id="KW-0460">Magnesium</keyword>
<name>X1HBD0_9ZZZZ</name>
<dbReference type="CDD" id="cd09725">
    <property type="entry name" value="Cas2_I_II_III"/>
    <property type="match status" value="1"/>
</dbReference>
<evidence type="ECO:0000256" key="2">
    <source>
        <dbReference type="ARBA" id="ARBA00022722"/>
    </source>
</evidence>
<evidence type="ECO:0000256" key="3">
    <source>
        <dbReference type="ARBA" id="ARBA00022723"/>
    </source>
</evidence>
<keyword evidence="2" id="KW-0540">Nuclease</keyword>
<keyword evidence="7" id="KW-0051">Antiviral defense</keyword>
<dbReference type="PANTHER" id="PTHR34405:SF3">
    <property type="entry name" value="CRISPR-ASSOCIATED ENDORIBONUCLEASE CAS2 3"/>
    <property type="match status" value="1"/>
</dbReference>
<evidence type="ECO:0000256" key="6">
    <source>
        <dbReference type="ARBA" id="ARBA00022842"/>
    </source>
</evidence>
<keyword evidence="4" id="KW-0255">Endonuclease</keyword>
<organism evidence="8">
    <name type="scientific">marine sediment metagenome</name>
    <dbReference type="NCBI Taxonomy" id="412755"/>
    <lineage>
        <taxon>unclassified sequences</taxon>
        <taxon>metagenomes</taxon>
        <taxon>ecological metagenomes</taxon>
    </lineage>
</organism>
<accession>X1HBD0</accession>
<dbReference type="Pfam" id="PF09827">
    <property type="entry name" value="CRISPR_Cas2"/>
    <property type="match status" value="1"/>
</dbReference>
<dbReference type="NCBIfam" id="TIGR01573">
    <property type="entry name" value="cas2"/>
    <property type="match status" value="1"/>
</dbReference>
<dbReference type="GO" id="GO:0043571">
    <property type="term" value="P:maintenance of CRISPR repeat elements"/>
    <property type="evidence" value="ECO:0007669"/>
    <property type="project" value="InterPro"/>
</dbReference>
<proteinExistence type="predicted"/>
<dbReference type="InterPro" id="IPR019199">
    <property type="entry name" value="Virulence_VapD/CRISPR_Cas2"/>
</dbReference>
<evidence type="ECO:0000256" key="1">
    <source>
        <dbReference type="ARBA" id="ARBA00001946"/>
    </source>
</evidence>
<evidence type="ECO:0000256" key="4">
    <source>
        <dbReference type="ARBA" id="ARBA00022759"/>
    </source>
</evidence>